<evidence type="ECO:0000256" key="2">
    <source>
        <dbReference type="ARBA" id="ARBA00022448"/>
    </source>
</evidence>
<feature type="region of interest" description="Disordered" evidence="9">
    <location>
        <begin position="124"/>
        <end position="207"/>
    </location>
</feature>
<dbReference type="InterPro" id="IPR010989">
    <property type="entry name" value="SNARE"/>
</dbReference>
<dbReference type="PANTHER" id="PTHR34949:SF6">
    <property type="entry name" value="EXPRESSED PROTEIN"/>
    <property type="match status" value="1"/>
</dbReference>
<evidence type="ECO:0000259" key="11">
    <source>
        <dbReference type="Pfam" id="PF09177"/>
    </source>
</evidence>
<feature type="domain" description="Syntaxin 6/10/61 N-terminal" evidence="11">
    <location>
        <begin position="11"/>
        <end position="94"/>
    </location>
</feature>
<organism evidence="12 13">
    <name type="scientific">Aristolochia fimbriata</name>
    <name type="common">White veined hardy Dutchman's pipe vine</name>
    <dbReference type="NCBI Taxonomy" id="158543"/>
    <lineage>
        <taxon>Eukaryota</taxon>
        <taxon>Viridiplantae</taxon>
        <taxon>Streptophyta</taxon>
        <taxon>Embryophyta</taxon>
        <taxon>Tracheophyta</taxon>
        <taxon>Spermatophyta</taxon>
        <taxon>Magnoliopsida</taxon>
        <taxon>Magnoliidae</taxon>
        <taxon>Piperales</taxon>
        <taxon>Aristolochiaceae</taxon>
        <taxon>Aristolochia</taxon>
    </lineage>
</organism>
<comment type="subcellular location">
    <subcellularLocation>
        <location evidence="8">Golgi apparatus</location>
        <location evidence="8">trans-Golgi network membrane</location>
        <topology evidence="8">Single-pass type IV membrane protein</topology>
    </subcellularLocation>
</comment>
<evidence type="ECO:0000313" key="12">
    <source>
        <dbReference type="EMBL" id="KAG9440223.1"/>
    </source>
</evidence>
<dbReference type="Proteomes" id="UP000825729">
    <property type="component" value="Unassembled WGS sequence"/>
</dbReference>
<accession>A0AAV7DYP9</accession>
<evidence type="ECO:0000256" key="10">
    <source>
        <dbReference type="SAM" id="Phobius"/>
    </source>
</evidence>
<feature type="compositionally biased region" description="Basic and acidic residues" evidence="9">
    <location>
        <begin position="163"/>
        <end position="200"/>
    </location>
</feature>
<dbReference type="FunFam" id="1.20.58.90:FF:000004">
    <property type="entry name" value="Syntaxin 10"/>
    <property type="match status" value="1"/>
</dbReference>
<dbReference type="InterPro" id="IPR015260">
    <property type="entry name" value="Syntaxin-6/10/61_N"/>
</dbReference>
<feature type="transmembrane region" description="Helical" evidence="10">
    <location>
        <begin position="331"/>
        <end position="351"/>
    </location>
</feature>
<dbReference type="GO" id="GO:0015031">
    <property type="term" value="P:protein transport"/>
    <property type="evidence" value="ECO:0007669"/>
    <property type="project" value="UniProtKB-KW"/>
</dbReference>
<keyword evidence="4" id="KW-0653">Protein transport</keyword>
<comment type="caution">
    <text evidence="12">The sequence shown here is derived from an EMBL/GenBank/DDBJ whole genome shotgun (WGS) entry which is preliminary data.</text>
</comment>
<keyword evidence="13" id="KW-1185">Reference proteome</keyword>
<dbReference type="EMBL" id="JAINDJ010000008">
    <property type="protein sequence ID" value="KAG9440223.1"/>
    <property type="molecule type" value="Genomic_DNA"/>
</dbReference>
<evidence type="ECO:0000313" key="13">
    <source>
        <dbReference type="Proteomes" id="UP000825729"/>
    </source>
</evidence>
<evidence type="ECO:0000256" key="9">
    <source>
        <dbReference type="SAM" id="MobiDB-lite"/>
    </source>
</evidence>
<evidence type="ECO:0000256" key="4">
    <source>
        <dbReference type="ARBA" id="ARBA00022927"/>
    </source>
</evidence>
<feature type="compositionally biased region" description="Polar residues" evidence="9">
    <location>
        <begin position="141"/>
        <end position="158"/>
    </location>
</feature>
<dbReference type="GO" id="GO:0016020">
    <property type="term" value="C:membrane"/>
    <property type="evidence" value="ECO:0007669"/>
    <property type="project" value="InterPro"/>
</dbReference>
<keyword evidence="7 10" id="KW-0472">Membrane</keyword>
<evidence type="ECO:0000256" key="7">
    <source>
        <dbReference type="ARBA" id="ARBA00023136"/>
    </source>
</evidence>
<dbReference type="CDD" id="cd21442">
    <property type="entry name" value="SNARE_NTD_STX6-like"/>
    <property type="match status" value="1"/>
</dbReference>
<reference evidence="12 13" key="1">
    <citation type="submission" date="2021-07" db="EMBL/GenBank/DDBJ databases">
        <title>The Aristolochia fimbriata genome: insights into angiosperm evolution, floral development and chemical biosynthesis.</title>
        <authorList>
            <person name="Jiao Y."/>
        </authorList>
    </citation>
    <scope>NUCLEOTIDE SEQUENCE [LARGE SCALE GENOMIC DNA]</scope>
    <source>
        <strain evidence="12">IBCAS-2021</strain>
        <tissue evidence="12">Leaf</tissue>
    </source>
</reference>
<sequence length="353" mass="40306">MTSNFDLWEKDPFFPAAEEVQDSADRMESVYRKWIHDKKDGDSEEIRTELHTALGTAKWQLEDFQKAVESCSAKDARVRHQQFVVAIDNQISRTENSLRDLNGNTEMAWVNLNEGERDELAQFLTGSSPYGSSRKDEEGSSRQSLTGTNADSGKNSFHSVDLSPREAREERNGTREERNVTREEKNGTREERNGSREERNGHRRTLSASADCGGWKIAIADAEQPHLPPPRVPSLSSLMRTVESSSKLKWAKNGFRKWKGSDRLQAADSELLQPHQPSVDINACCERGKSCCLDSYDDESYNKQLHGWLGSFQRQIQRSQYQIQYSRQAQMTFWTVLIVLFMVLFVLRAICSS</sequence>
<evidence type="ECO:0000256" key="6">
    <source>
        <dbReference type="ARBA" id="ARBA00023034"/>
    </source>
</evidence>
<keyword evidence="2" id="KW-0813">Transport</keyword>
<evidence type="ECO:0000256" key="8">
    <source>
        <dbReference type="ARBA" id="ARBA00037801"/>
    </source>
</evidence>
<dbReference type="AlphaFoldDB" id="A0AAV7DYP9"/>
<dbReference type="Pfam" id="PF09177">
    <property type="entry name" value="STX6_10_61_N"/>
    <property type="match status" value="1"/>
</dbReference>
<dbReference type="Gene3D" id="1.20.58.90">
    <property type="match status" value="1"/>
</dbReference>
<keyword evidence="3 10" id="KW-0812">Transmembrane</keyword>
<dbReference type="SUPFAM" id="SSF47661">
    <property type="entry name" value="t-snare proteins"/>
    <property type="match status" value="1"/>
</dbReference>
<dbReference type="PANTHER" id="PTHR34949">
    <property type="entry name" value="OS05G0443700 PROTEIN"/>
    <property type="match status" value="1"/>
</dbReference>
<proteinExistence type="inferred from homology"/>
<evidence type="ECO:0000256" key="1">
    <source>
        <dbReference type="ARBA" id="ARBA00009063"/>
    </source>
</evidence>
<dbReference type="GO" id="GO:0005794">
    <property type="term" value="C:Golgi apparatus"/>
    <property type="evidence" value="ECO:0007669"/>
    <property type="project" value="UniProtKB-SubCell"/>
</dbReference>
<comment type="similarity">
    <text evidence="1">Belongs to the syntaxin family.</text>
</comment>
<evidence type="ECO:0000256" key="5">
    <source>
        <dbReference type="ARBA" id="ARBA00022989"/>
    </source>
</evidence>
<keyword evidence="5 10" id="KW-1133">Transmembrane helix</keyword>
<gene>
    <name evidence="12" type="ORF">H6P81_020388</name>
</gene>
<keyword evidence="6" id="KW-0333">Golgi apparatus</keyword>
<dbReference type="GO" id="GO:0048193">
    <property type="term" value="P:Golgi vesicle transport"/>
    <property type="evidence" value="ECO:0007669"/>
    <property type="project" value="InterPro"/>
</dbReference>
<name>A0AAV7DYP9_ARIFI</name>
<evidence type="ECO:0000256" key="3">
    <source>
        <dbReference type="ARBA" id="ARBA00022692"/>
    </source>
</evidence>
<protein>
    <recommendedName>
        <fullName evidence="11">Syntaxin 6/10/61 N-terminal domain-containing protein</fullName>
    </recommendedName>
</protein>